<feature type="region of interest" description="Disordered" evidence="1">
    <location>
        <begin position="90"/>
        <end position="121"/>
    </location>
</feature>
<gene>
    <name evidence="2" type="ORF">S03H2_46148</name>
</gene>
<evidence type="ECO:0000256" key="1">
    <source>
        <dbReference type="SAM" id="MobiDB-lite"/>
    </source>
</evidence>
<protein>
    <submittedName>
        <fullName evidence="2">Uncharacterized protein</fullName>
    </submittedName>
</protein>
<comment type="caution">
    <text evidence="2">The sequence shown here is derived from an EMBL/GenBank/DDBJ whole genome shotgun (WGS) entry which is preliminary data.</text>
</comment>
<dbReference type="AlphaFoldDB" id="X1K0N9"/>
<sequence>MEGFKGQILPEARKRIEEIRARAKERVGGMGGMGGMRSGGLSPQQVLGAGKILETGRRQIETITARLKERRPGLLPTVTETIKKWEPGRRVREVIPTTEGEGAIPPRETQTTPSGGLSLRA</sequence>
<evidence type="ECO:0000313" key="2">
    <source>
        <dbReference type="EMBL" id="GAH75658.1"/>
    </source>
</evidence>
<name>X1K0N9_9ZZZZ</name>
<reference evidence="2" key="1">
    <citation type="journal article" date="2014" name="Front. Microbiol.">
        <title>High frequency of phylogenetically diverse reductive dehalogenase-homologous genes in deep subseafloor sedimentary metagenomes.</title>
        <authorList>
            <person name="Kawai M."/>
            <person name="Futagami T."/>
            <person name="Toyoda A."/>
            <person name="Takaki Y."/>
            <person name="Nishi S."/>
            <person name="Hori S."/>
            <person name="Arai W."/>
            <person name="Tsubouchi T."/>
            <person name="Morono Y."/>
            <person name="Uchiyama I."/>
            <person name="Ito T."/>
            <person name="Fujiyama A."/>
            <person name="Inagaki F."/>
            <person name="Takami H."/>
        </authorList>
    </citation>
    <scope>NUCLEOTIDE SEQUENCE</scope>
    <source>
        <strain evidence="2">Expedition CK06-06</strain>
    </source>
</reference>
<accession>X1K0N9</accession>
<organism evidence="2">
    <name type="scientific">marine sediment metagenome</name>
    <dbReference type="NCBI Taxonomy" id="412755"/>
    <lineage>
        <taxon>unclassified sequences</taxon>
        <taxon>metagenomes</taxon>
        <taxon>ecological metagenomes</taxon>
    </lineage>
</organism>
<proteinExistence type="predicted"/>
<dbReference type="EMBL" id="BARU01028956">
    <property type="protein sequence ID" value="GAH75658.1"/>
    <property type="molecule type" value="Genomic_DNA"/>
</dbReference>